<evidence type="ECO:0000259" key="6">
    <source>
        <dbReference type="PROSITE" id="PS50102"/>
    </source>
</evidence>
<dbReference type="InterPro" id="IPR012677">
    <property type="entry name" value="Nucleotide-bd_a/b_plait_sf"/>
</dbReference>
<evidence type="ECO:0000313" key="7">
    <source>
        <dbReference type="EMBL" id="GMH29178.1"/>
    </source>
</evidence>
<feature type="compositionally biased region" description="Basic and acidic residues" evidence="5">
    <location>
        <begin position="46"/>
        <end position="67"/>
    </location>
</feature>
<feature type="compositionally biased region" description="Basic and acidic residues" evidence="5">
    <location>
        <begin position="219"/>
        <end position="233"/>
    </location>
</feature>
<dbReference type="Pfam" id="PF00076">
    <property type="entry name" value="RRM_1"/>
    <property type="match status" value="1"/>
</dbReference>
<evidence type="ECO:0000256" key="5">
    <source>
        <dbReference type="SAM" id="MobiDB-lite"/>
    </source>
</evidence>
<feature type="compositionally biased region" description="Basic and acidic residues" evidence="5">
    <location>
        <begin position="288"/>
        <end position="301"/>
    </location>
</feature>
<gene>
    <name evidence="7" type="ORF">Nepgr_031021</name>
</gene>
<accession>A0AAD3TFU6</accession>
<dbReference type="Gene3D" id="3.30.70.330">
    <property type="match status" value="4"/>
</dbReference>
<evidence type="ECO:0000256" key="4">
    <source>
        <dbReference type="PROSITE-ProRule" id="PRU00176"/>
    </source>
</evidence>
<dbReference type="AlphaFoldDB" id="A0AAD3TFU6"/>
<protein>
    <recommendedName>
        <fullName evidence="6">RRM domain-containing protein</fullName>
    </recommendedName>
</protein>
<proteinExistence type="predicted"/>
<dbReference type="SUPFAM" id="SSF54928">
    <property type="entry name" value="RNA-binding domain, RBD"/>
    <property type="match status" value="3"/>
</dbReference>
<dbReference type="SMART" id="SM00360">
    <property type="entry name" value="RRM"/>
    <property type="match status" value="2"/>
</dbReference>
<dbReference type="Proteomes" id="UP001279734">
    <property type="component" value="Unassembled WGS sequence"/>
</dbReference>
<dbReference type="PROSITE" id="PS50102">
    <property type="entry name" value="RRM"/>
    <property type="match status" value="2"/>
</dbReference>
<organism evidence="7 8">
    <name type="scientific">Nepenthes gracilis</name>
    <name type="common">Slender pitcher plant</name>
    <dbReference type="NCBI Taxonomy" id="150966"/>
    <lineage>
        <taxon>Eukaryota</taxon>
        <taxon>Viridiplantae</taxon>
        <taxon>Streptophyta</taxon>
        <taxon>Embryophyta</taxon>
        <taxon>Tracheophyta</taxon>
        <taxon>Spermatophyta</taxon>
        <taxon>Magnoliopsida</taxon>
        <taxon>eudicotyledons</taxon>
        <taxon>Gunneridae</taxon>
        <taxon>Pentapetalae</taxon>
        <taxon>Caryophyllales</taxon>
        <taxon>Nepenthaceae</taxon>
        <taxon>Nepenthes</taxon>
    </lineage>
</organism>
<feature type="compositionally biased region" description="Basic and acidic residues" evidence="5">
    <location>
        <begin position="240"/>
        <end position="281"/>
    </location>
</feature>
<keyword evidence="8" id="KW-1185">Reference proteome</keyword>
<sequence length="938" mass="103748">MNKYNQRKENFDNSTRHSLDESYEGTAARTRPLSFNEVMLRRKSKKVCENVKDGAVKEGNLSRKDIPENISSPSAHERSNNYSRDGIFGDLKSIPDNVRRTGSQKKEEEMPRKEEDRSKSRKRESRDLETKSKHKMERDKILKFETGGRGHGRSKIDELLRDNSEHDYEKKHYKDRIANDRYMDRNRGTSEQEHKRKDRNEVAEKYREKNAMKKHHTGRRNDSEISVRKEKIESSYSLHGEARLKRAQLRGRENVEGRDGRSNSSLSREHKYVSSHVHEQGDLNLYSHNDRSGRYHSDAGKSRISSNGSIIHNRKHGESSSGLGGYSPRKRKTEAAVKTPPPPERSPEKKSATWDFPSAGSDTVPMGSNLSGSQLILQTKSSNVVESRVVPVASDAVKVKPFSGLVANAVTTNKNATIDSIQLTQSTRPMRRLYVDNVPGSASEKDIMECFNYFLLSSGVNHIQGTQPCISCMIHKDKGQALVEFLTPEDASAALTFDGSSFSGCVLRIRRPKDFSEAASDSVQKSKAEAHSVSDLVKDSSHKIFIGGISEAITSQMLMEIASVFGQLKSYHFQVNEDLNEPCAFLEYADQSVTLKACAGLNGMKLGGRLITVAQADPNASSVDESGSAPSYDIPEHVKPLLAKPTQILLIKNVLNGEAIDLLSEAELEEILEDVRLECVRFGSVKSIRVVKTICAAIPEPHEVRDNTGSPQTLQDRAHNEQNFPVESAEAIDHADESAVHSETEAMLEPADEFESDLTNTSQAAEAVAGADEAEENSKAYGALEARESGMIGGLAVEGEVHTDDFDVTSQEVPNQESEFGGGSAVSSLAIEDTNCQANVGIKNTTPNAVGASDLDEDNWKMQEDVKLEMADTGEKGENNEDASDLACSFEAGSVLVEFRRAEASCMAAHCLHGRLFDDRVVTVEYVPCNLFEARFPK</sequence>
<keyword evidence="2 4" id="KW-0694">RNA-binding</keyword>
<feature type="domain" description="RRM" evidence="6">
    <location>
        <begin position="431"/>
        <end position="514"/>
    </location>
</feature>
<keyword evidence="1" id="KW-0507">mRNA processing</keyword>
<name>A0AAD3TFU6_NEPGR</name>
<dbReference type="EMBL" id="BSYO01000036">
    <property type="protein sequence ID" value="GMH29178.1"/>
    <property type="molecule type" value="Genomic_DNA"/>
</dbReference>
<evidence type="ECO:0000256" key="1">
    <source>
        <dbReference type="ARBA" id="ARBA00022664"/>
    </source>
</evidence>
<comment type="caution">
    <text evidence="7">The sequence shown here is derived from an EMBL/GenBank/DDBJ whole genome shotgun (WGS) entry which is preliminary data.</text>
</comment>
<reference evidence="7" key="1">
    <citation type="submission" date="2023-05" db="EMBL/GenBank/DDBJ databases">
        <title>Nepenthes gracilis genome sequencing.</title>
        <authorList>
            <person name="Fukushima K."/>
        </authorList>
    </citation>
    <scope>NUCLEOTIDE SEQUENCE</scope>
    <source>
        <strain evidence="7">SING2019-196</strain>
    </source>
</reference>
<evidence type="ECO:0000256" key="2">
    <source>
        <dbReference type="ARBA" id="ARBA00022884"/>
    </source>
</evidence>
<feature type="compositionally biased region" description="Basic and acidic residues" evidence="5">
    <location>
        <begin position="1"/>
        <end position="20"/>
    </location>
</feature>
<dbReference type="GO" id="GO:0003723">
    <property type="term" value="F:RNA binding"/>
    <property type="evidence" value="ECO:0007669"/>
    <property type="project" value="UniProtKB-UniRule"/>
</dbReference>
<dbReference type="InterPro" id="IPR000504">
    <property type="entry name" value="RRM_dom"/>
</dbReference>
<feature type="compositionally biased region" description="Basic and acidic residues" evidence="5">
    <location>
        <begin position="104"/>
        <end position="211"/>
    </location>
</feature>
<dbReference type="GO" id="GO:0008380">
    <property type="term" value="P:RNA splicing"/>
    <property type="evidence" value="ECO:0007669"/>
    <property type="project" value="UniProtKB-KW"/>
</dbReference>
<keyword evidence="3" id="KW-0508">mRNA splicing</keyword>
<dbReference type="InterPro" id="IPR035979">
    <property type="entry name" value="RBD_domain_sf"/>
</dbReference>
<evidence type="ECO:0000256" key="3">
    <source>
        <dbReference type="ARBA" id="ARBA00023187"/>
    </source>
</evidence>
<dbReference type="FunFam" id="3.30.70.330:FF:000879">
    <property type="entry name" value="Splicing factor U2af large subunit A"/>
    <property type="match status" value="1"/>
</dbReference>
<feature type="region of interest" description="Disordered" evidence="5">
    <location>
        <begin position="1"/>
        <end position="365"/>
    </location>
</feature>
<dbReference type="PANTHER" id="PTHR23139">
    <property type="entry name" value="RNA-BINDING PROTEIN"/>
    <property type="match status" value="1"/>
</dbReference>
<feature type="domain" description="RRM" evidence="6">
    <location>
        <begin position="542"/>
        <end position="618"/>
    </location>
</feature>
<evidence type="ECO:0000313" key="8">
    <source>
        <dbReference type="Proteomes" id="UP001279734"/>
    </source>
</evidence>
<dbReference type="GO" id="GO:0006397">
    <property type="term" value="P:mRNA processing"/>
    <property type="evidence" value="ECO:0007669"/>
    <property type="project" value="UniProtKB-KW"/>
</dbReference>